<feature type="region of interest" description="Disordered" evidence="16">
    <location>
        <begin position="3172"/>
        <end position="3218"/>
    </location>
</feature>
<feature type="domain" description="Cadherin" evidence="18">
    <location>
        <begin position="550"/>
        <end position="655"/>
    </location>
</feature>
<evidence type="ECO:0000259" key="18">
    <source>
        <dbReference type="PROSITE" id="PS50268"/>
    </source>
</evidence>
<feature type="domain" description="Cadherin" evidence="18">
    <location>
        <begin position="110"/>
        <end position="221"/>
    </location>
</feature>
<dbReference type="InterPro" id="IPR000233">
    <property type="entry name" value="Cadherin_Y-type_LIR"/>
</dbReference>
<keyword evidence="7 13" id="KW-0106">Calcium</keyword>
<dbReference type="FunFam" id="2.60.40.60:FF:000081">
    <property type="entry name" value="protocadherin Fat 4"/>
    <property type="match status" value="1"/>
</dbReference>
<keyword evidence="2" id="KW-1003">Cell membrane</keyword>
<dbReference type="OrthoDB" id="6252479at2759"/>
<dbReference type="FunFam" id="2.60.40.60:FF:000039">
    <property type="entry name" value="FAT atypical cadherin 3"/>
    <property type="match status" value="1"/>
</dbReference>
<dbReference type="FunFam" id="2.60.40.60:FF:000007">
    <property type="entry name" value="Protocadherin alpha 2"/>
    <property type="match status" value="1"/>
</dbReference>
<evidence type="ECO:0000256" key="9">
    <source>
        <dbReference type="ARBA" id="ARBA00022989"/>
    </source>
</evidence>
<evidence type="ECO:0000256" key="2">
    <source>
        <dbReference type="ARBA" id="ARBA00022475"/>
    </source>
</evidence>
<keyword evidence="8 14" id="KW-0130">Cell adhesion</keyword>
<keyword evidence="11" id="KW-1015">Disulfide bond</keyword>
<feature type="domain" description="Cadherin" evidence="18">
    <location>
        <begin position="1471"/>
        <end position="1570"/>
    </location>
</feature>
<feature type="domain" description="Cadherin" evidence="18">
    <location>
        <begin position="1184"/>
        <end position="1277"/>
    </location>
</feature>
<evidence type="ECO:0000256" key="16">
    <source>
        <dbReference type="SAM" id="MobiDB-lite"/>
    </source>
</evidence>
<feature type="domain" description="Cadherin" evidence="18">
    <location>
        <begin position="347"/>
        <end position="441"/>
    </location>
</feature>
<dbReference type="Gene3D" id="4.10.900.10">
    <property type="entry name" value="TCF3-CBD (Catenin binding domain)"/>
    <property type="match status" value="1"/>
</dbReference>
<feature type="domain" description="Cadherin" evidence="18">
    <location>
        <begin position="865"/>
        <end position="969"/>
    </location>
</feature>
<feature type="domain" description="Cadherin" evidence="18">
    <location>
        <begin position="1778"/>
        <end position="1890"/>
    </location>
</feature>
<dbReference type="SMART" id="SM00112">
    <property type="entry name" value="CA"/>
    <property type="match status" value="24"/>
</dbReference>
<keyword evidence="5" id="KW-0732">Signal</keyword>
<keyword evidence="4 14" id="KW-0812">Transmembrane</keyword>
<feature type="domain" description="Cadherin" evidence="18">
    <location>
        <begin position="2101"/>
        <end position="2205"/>
    </location>
</feature>
<keyword evidence="9 17" id="KW-1133">Transmembrane helix</keyword>
<comment type="subcellular location">
    <subcellularLocation>
        <location evidence="1 14">Cell membrane</location>
        <topology evidence="1 14">Single-pass type I membrane protein</topology>
    </subcellularLocation>
</comment>
<evidence type="ECO:0000313" key="19">
    <source>
        <dbReference type="EMBL" id="CDW44336.1"/>
    </source>
</evidence>
<feature type="domain" description="Cadherin" evidence="18">
    <location>
        <begin position="1369"/>
        <end position="1471"/>
    </location>
</feature>
<dbReference type="SUPFAM" id="SSF49313">
    <property type="entry name" value="Cadherin-like"/>
    <property type="match status" value="24"/>
</dbReference>
<evidence type="ECO:0000256" key="4">
    <source>
        <dbReference type="ARBA" id="ARBA00022692"/>
    </source>
</evidence>
<feature type="domain" description="Cadherin" evidence="18">
    <location>
        <begin position="1673"/>
        <end position="1777"/>
    </location>
</feature>
<feature type="compositionally biased region" description="Basic and acidic residues" evidence="16">
    <location>
        <begin position="3207"/>
        <end position="3218"/>
    </location>
</feature>
<evidence type="ECO:0000256" key="6">
    <source>
        <dbReference type="ARBA" id="ARBA00022737"/>
    </source>
</evidence>
<evidence type="ECO:0000256" key="10">
    <source>
        <dbReference type="ARBA" id="ARBA00023136"/>
    </source>
</evidence>
<dbReference type="Gene3D" id="1.20.5.510">
    <property type="entry name" value="Single helix bin"/>
    <property type="match status" value="1"/>
</dbReference>
<feature type="domain" description="Cadherin" evidence="18">
    <location>
        <begin position="1571"/>
        <end position="1672"/>
    </location>
</feature>
<accession>A0A0K2V2Y4</accession>
<dbReference type="FunFam" id="2.60.40.60:FF:000015">
    <property type="entry name" value="FAT atypical cadherin 1"/>
    <property type="match status" value="1"/>
</dbReference>
<feature type="domain" description="Cadherin" evidence="18">
    <location>
        <begin position="2518"/>
        <end position="2606"/>
    </location>
</feature>
<dbReference type="EMBL" id="HACA01026975">
    <property type="protein sequence ID" value="CDW44336.1"/>
    <property type="molecule type" value="Transcribed_RNA"/>
</dbReference>
<dbReference type="GO" id="GO:0007163">
    <property type="term" value="P:establishment or maintenance of cell polarity"/>
    <property type="evidence" value="ECO:0007669"/>
    <property type="project" value="UniProtKB-ARBA"/>
</dbReference>
<dbReference type="Gene3D" id="2.60.40.60">
    <property type="entry name" value="Cadherins"/>
    <property type="match status" value="25"/>
</dbReference>
<evidence type="ECO:0000256" key="17">
    <source>
        <dbReference type="SAM" id="Phobius"/>
    </source>
</evidence>
<evidence type="ECO:0000256" key="3">
    <source>
        <dbReference type="ARBA" id="ARBA00022536"/>
    </source>
</evidence>
<dbReference type="PANTHER" id="PTHR24026">
    <property type="entry name" value="FAT ATYPICAL CADHERIN-RELATED"/>
    <property type="match status" value="1"/>
</dbReference>
<dbReference type="FunFam" id="2.60.40.60:FF:000020">
    <property type="entry name" value="Dachsous cadherin-related 1b"/>
    <property type="match status" value="4"/>
</dbReference>
<dbReference type="FunFam" id="2.60.40.60:FF:000271">
    <property type="entry name" value="Cadherin-related 23"/>
    <property type="match status" value="1"/>
</dbReference>
<feature type="domain" description="Cadherin" evidence="18">
    <location>
        <begin position="1316"/>
        <end position="1368"/>
    </location>
</feature>
<proteinExistence type="predicted"/>
<dbReference type="Pfam" id="PF00028">
    <property type="entry name" value="Cadherin"/>
    <property type="match status" value="17"/>
</dbReference>
<feature type="domain" description="Cadherin" evidence="18">
    <location>
        <begin position="222"/>
        <end position="348"/>
    </location>
</feature>
<name>A0A0K2V2Y4_LEPSM</name>
<gene>
    <name evidence="19" type="primary">Dyak\GE15963</name>
</gene>
<dbReference type="CDD" id="cd11304">
    <property type="entry name" value="Cadherin_repeat"/>
    <property type="match status" value="23"/>
</dbReference>
<feature type="compositionally biased region" description="Polar residues" evidence="16">
    <location>
        <begin position="2917"/>
        <end position="2933"/>
    </location>
</feature>
<sequence>MWFLIFLLYGVHGEYVQNFEIKENYPPGTEVGVVGSGSRLPSPPYLIVPLNGSPENDLWINQRTGEIRTKVKLDRELTSKYSLSAIPRNGETISVNIQVLDANDNAPVFPKDFILMDIPENIPLGTRRPLVPAVDKDLHLFSTRKYEFVSGNERQDFSLQSEEDPDGLLRVDLVVEGNIDRESVQTYELVIRAYDGGNPPKTGTMTVKVRVQDLNDNPPLFDKQRYFTNVPEDLPLGSSVLRVEAKDADANKNGKIAYSINRRQSDKDRTFAIDENTGLILLDRRLNFERKRVHEIVVVAKDGGEVPQETSAFITVRVSGDNKFVGETKSTETTSSQEIRLVPNPPSIFENTPTGFGFAQVILEKWESQRFIFEILPKNGAFILTKNSSGIFLTNTKVLDYEDKNIYSVKIKATDPLYPEQSIEKSIEILVKDANDHRPIFEIQEYYASLEESVEPGSSVLKVKASDKDHGENGRISYFLNYAGSKYSDWFKISESTGLITTQTFLDCEMESSPSVVIVAMDHGYPSPFSATATLTVSVSDVNDNQPLFDSSYYEASLPENQGPGECFLRVKATDLDCGANSIVKYSFKDDGDDDKNESFMIEPDSGKICLSKELDHETRDSYDFTIIAKDRGGLSTSTMVKVQVMDVNDNAPRFGPSEYFAKINRKFPEVDKSILQIHAQDDDSNESTSIEYSIISGNIENTFVLDKNLGVLKLAKNIPSNLNRFKLEVEATDNMGLRASQSGGGIATIEILVTDDSEDLSIKQMVYEFSLPEDISPYSGIGTVAPLENIELGSYTMKIYAMSTKVHYFSLDSKTGLLRTESRLDHESNPEVVLNIKIEKEGRYNFCQILIHIEDVNDNTPEFGSEIALATVPEDFKVGSIVYVARARDADEGINGEISYRLLNDEDESNFSLNLKSGELKLIEPLDYENRGTHEVLIEAIDNGNPPLIGHLNLKISVHDVNDNNPEFYDTLQELQISENHPVDTRIYAFKARDLDRGKNGHISYSISENDYVTILPNSGVLILKKPLDREANNEFDVVVSAKDHGTPSLSSELNFKLIVSDKNDNSPKFDNDFYEFSVLENLPSEAIIGTVSAYDHDDGPNGFILYHLKTPIDKFKINENTGLIVTSGTLDREEKEFYEILVEATDGGTPTRSSQTLVQINVTDVNDNSPSLIEPYGGIFYVKEGSLAGTKIGKLFAKDPDEGDNLIFTTEDTSLVQVSPNGDVRLIRGLDYTEEEYDITIKISDTGSPPRYLETDITIMVVNENDERQYGQKSLTQKMSVEEGVPIGTKIGSISSVGRKGARFIMEDMSPVITVDLKSGDIITIGNLDADEKSDYEYEIKIEEDDDLSVNLQIHVKNINDERPIFEQNPIVLEISENIAIGTVLTTVLARDRDLNEQINYELIEESPKRDAFNLDNSSGELTLLQELDYEQDKEFLVVVRAVDTGSRHTTELTIWVTIIDINDNYPIFLSSSNLQIYSDVPLSIPVMRLLAIDYDSGRFGDIAYSIISGNAAEIYDIDENLGDLKLKKVPKSTTYTLTIRARDGGGLHTDTTLTIDVKINNDSTPRFLRSITEVIVPEDTDPNTTILSLDLKQRSSSSESVLFSLIKGTSAFYIDEYSGRINTLVQLDRETQDTYALVVQVASVDTSIFSDTTVINVKISDVNDNPPVFGQSCRDLSFPENINSSSLNFIQAIIAHDKDEGENGQLTYTLENDYDGKFSINSMTGRLFAKSLDREEHEQYALEIIASDSGASPKFSRCSISLRVLDANDNPPVFSRSVYYVRVKEDSPIGTEVIKIFANDIDEDQNSQVRYSLSPSGGMNKNFAINTVTGSIFTTNLLDREEKSGSDDDAHYILNVFAADKGMENILFGTAQVKIYILDTNDNVPEFSIFPFRVNISTSPPIGSPLLKVLAFDPDLGSNGDVFFTLTNESSGIFELSPKEGILTIANDKDWTSGSIHNLDVIASDKGVPPKTSKGLIEISVNGGPQVTLSFQKSIYKVELHENPSSGRDVTQVQAVRSDGRKQRVIYTFHRGNKDEAFEINANNGLIRVRDPEKIDFEINKEFNLTVIGQGLGDERLNAYAVVVVQVKNMNDNAPKFPQKLYLAKVLEGHDKGAEVLKLEAIDSDDARTVLKYEIIDGNVDGAFMISPQTSGIIRTNTVLDREIREKYDLTISAKDDGSPSLSGTCRVTIFVIDVNDNQPHFPPMRPIVISKATPPGSLVSNIRANDIDMYPMLTYKLDVGSEYFSINSFNGQLYLLTTPDFIKHGDKFNISIIASDTKHIARANTEIVFKIDTKYCQRNSKFIQPVYEFFVPTNVTYPFPAGKVELIGTSSECDGVVFKIDEDSDQNTFSVGSNGEILVHHGNWKKSSLIVRALSDSKSVIIASTVVILHQKLTGNNELASSLVFEGLPSELELLRTSSTEPLYQVKINKPPVGLYFELFPVDSGYKIDSVNGNIYLVNTNVASREKVRIAVRPIGEVSPFVEETLLMKFTDEQLIEEDGFFTTNETVVSLKEDIDIEQVNIQLCNYVKSQNGGTPYVRIISGNEHNIFTLVEESLSLILNKKLDYEYLDVHNVIIRMGSTKLSLCHVQVLVINVNDNAPEFPISNFVARLAENSPKGSSVLNPYVIDKDKNDSLTFWTDSKEFKVVSDSGKIFSNQKFDYELKDSYTFNYYVNDSVGHFSESKIYILIESVDEYPPIFADNAYFFSMSGLSNPGDVIGQVKATDQDSGPDGKIFYYFSTKNDYFGIDESRGVITVIKALDTDVFKGTRREKRSPRELKLMLKANSKRQNSLEASTVVSIKIEESLLPIAVVSSESSLSAWIQGVIVGIVLLLICLGIGLFIHIKRKKKNNSNLNKFGFSSSNNIINNMNGNRSVTSSADNLDMELSQTSGSAGVISRFPPQYSEIVLDYDHTSGSGKPSNPTMNPTRSEISEKSHRSASSGRGSVEEGDDEDVEIRMINEGSYLSPDGSLFLIDDDKLSQSSVQNSKDYFARLGIDIRKPPNLPQSQGAPSSVNPSGDNIHNFDRNSIYNRIPEDAISDKNSVVSGATKQSLIYGSNPRTGQPSLTGSLSSIVHSEEELAGSYNWDYLLDWGPQYQPLAHVFKEISRLKDSSGVSRVNEPPSGASNPIINKTFSPLQNTRLMLSRSARSPISHDTLSQSALSPNFHPALSPLATKSPSVSPLALPMSRRPPPPPSSNNVSESSKRRENITSVI</sequence>
<evidence type="ECO:0000256" key="11">
    <source>
        <dbReference type="ARBA" id="ARBA00023157"/>
    </source>
</evidence>
<feature type="domain" description="Cadherin" evidence="18">
    <location>
        <begin position="675"/>
        <end position="780"/>
    </location>
</feature>
<dbReference type="PRINTS" id="PR00205">
    <property type="entry name" value="CADHERIN"/>
</dbReference>
<feature type="domain" description="Cadherin" evidence="18">
    <location>
        <begin position="764"/>
        <end position="864"/>
    </location>
</feature>
<dbReference type="InterPro" id="IPR020894">
    <property type="entry name" value="Cadherin_CS"/>
</dbReference>
<dbReference type="InterPro" id="IPR002126">
    <property type="entry name" value="Cadherin-like_dom"/>
</dbReference>
<feature type="domain" description="Cadherin" evidence="18">
    <location>
        <begin position="1891"/>
        <end position="1984"/>
    </location>
</feature>
<evidence type="ECO:0000256" key="13">
    <source>
        <dbReference type="PROSITE-ProRule" id="PRU00043"/>
    </source>
</evidence>
<dbReference type="InterPro" id="IPR015919">
    <property type="entry name" value="Cadherin-like_sf"/>
</dbReference>
<evidence type="ECO:0000256" key="1">
    <source>
        <dbReference type="ARBA" id="ARBA00004251"/>
    </source>
</evidence>
<evidence type="ECO:0000256" key="14">
    <source>
        <dbReference type="RuleBase" id="RU003318"/>
    </source>
</evidence>
<dbReference type="PROSITE" id="PS00232">
    <property type="entry name" value="CADHERIN_1"/>
    <property type="match status" value="9"/>
</dbReference>
<comment type="function">
    <text evidence="15">Cadherins are calcium-dependent cell adhesion proteins.</text>
</comment>
<dbReference type="FunFam" id="2.60.40.60:FF:000226">
    <property type="entry name" value="Dachsous, isoform B"/>
    <property type="match status" value="1"/>
</dbReference>
<feature type="domain" description="Cadherin" evidence="18">
    <location>
        <begin position="1995"/>
        <end position="2100"/>
    </location>
</feature>
<dbReference type="Pfam" id="PF01049">
    <property type="entry name" value="CADH_Y-type_LIR"/>
    <property type="match status" value="1"/>
</dbReference>
<dbReference type="GO" id="GO:0001736">
    <property type="term" value="P:establishment of planar polarity"/>
    <property type="evidence" value="ECO:0007669"/>
    <property type="project" value="UniProtKB-ARBA"/>
</dbReference>
<dbReference type="FunFam" id="2.60.40.60:FF:000134">
    <property type="entry name" value="protocadherin Fat 4"/>
    <property type="match status" value="1"/>
</dbReference>
<feature type="region of interest" description="Disordered" evidence="16">
    <location>
        <begin position="2914"/>
        <end position="2957"/>
    </location>
</feature>
<feature type="domain" description="Cadherin" evidence="18">
    <location>
        <begin position="2205"/>
        <end position="2311"/>
    </location>
</feature>
<dbReference type="GO" id="GO:0048731">
    <property type="term" value="P:system development"/>
    <property type="evidence" value="ECO:0007669"/>
    <property type="project" value="UniProtKB-ARBA"/>
</dbReference>
<reference evidence="19" key="1">
    <citation type="submission" date="2014-05" db="EMBL/GenBank/DDBJ databases">
        <authorList>
            <person name="Chronopoulou M."/>
        </authorList>
    </citation>
    <scope>NUCLEOTIDE SEQUENCE</scope>
    <source>
        <tissue evidence="19">Whole organism</tissue>
    </source>
</reference>
<feature type="domain" description="Cadherin" evidence="18">
    <location>
        <begin position="13"/>
        <end position="109"/>
    </location>
</feature>
<dbReference type="GO" id="GO:0007156">
    <property type="term" value="P:homophilic cell adhesion via plasma membrane adhesion molecules"/>
    <property type="evidence" value="ECO:0007669"/>
    <property type="project" value="InterPro"/>
</dbReference>
<protein>
    <recommendedName>
        <fullName evidence="18">Cadherin domain-containing protein</fullName>
    </recommendedName>
</protein>
<feature type="domain" description="Cadherin" evidence="18">
    <location>
        <begin position="1072"/>
        <end position="1174"/>
    </location>
</feature>
<feature type="domain" description="Cadherin" evidence="18">
    <location>
        <begin position="2607"/>
        <end position="2703"/>
    </location>
</feature>
<keyword evidence="6" id="KW-0677">Repeat</keyword>
<dbReference type="GO" id="GO:0048589">
    <property type="term" value="P:developmental growth"/>
    <property type="evidence" value="ECO:0007669"/>
    <property type="project" value="UniProtKB-ARBA"/>
</dbReference>
<feature type="transmembrane region" description="Helical" evidence="17">
    <location>
        <begin position="2824"/>
        <end position="2846"/>
    </location>
</feature>
<dbReference type="GO" id="GO:0005886">
    <property type="term" value="C:plasma membrane"/>
    <property type="evidence" value="ECO:0007669"/>
    <property type="project" value="UniProtKB-SubCell"/>
</dbReference>
<dbReference type="PANTHER" id="PTHR24026:SF126">
    <property type="entry name" value="PROTOCADHERIN FAT 4"/>
    <property type="match status" value="1"/>
</dbReference>
<organism evidence="19">
    <name type="scientific">Lepeophtheirus salmonis</name>
    <name type="common">Salmon louse</name>
    <name type="synonym">Caligus salmonis</name>
    <dbReference type="NCBI Taxonomy" id="72036"/>
    <lineage>
        <taxon>Eukaryota</taxon>
        <taxon>Metazoa</taxon>
        <taxon>Ecdysozoa</taxon>
        <taxon>Arthropoda</taxon>
        <taxon>Crustacea</taxon>
        <taxon>Multicrustacea</taxon>
        <taxon>Hexanauplia</taxon>
        <taxon>Copepoda</taxon>
        <taxon>Siphonostomatoida</taxon>
        <taxon>Caligidae</taxon>
        <taxon>Lepeophtheirus</taxon>
    </lineage>
</organism>
<evidence type="ECO:0000256" key="12">
    <source>
        <dbReference type="ARBA" id="ARBA00023180"/>
    </source>
</evidence>
<dbReference type="InterPro" id="IPR027397">
    <property type="entry name" value="Catenin-bd_sf"/>
</dbReference>
<evidence type="ECO:0000256" key="8">
    <source>
        <dbReference type="ARBA" id="ARBA00022889"/>
    </source>
</evidence>
<dbReference type="PROSITE" id="PS50268">
    <property type="entry name" value="CADHERIN_2"/>
    <property type="match status" value="25"/>
</dbReference>
<keyword evidence="12" id="KW-0325">Glycoprotein</keyword>
<dbReference type="GO" id="GO:0009887">
    <property type="term" value="P:animal organ morphogenesis"/>
    <property type="evidence" value="ECO:0007669"/>
    <property type="project" value="UniProtKB-ARBA"/>
</dbReference>
<evidence type="ECO:0000256" key="5">
    <source>
        <dbReference type="ARBA" id="ARBA00022729"/>
    </source>
</evidence>
<feature type="domain" description="Cadherin" evidence="18">
    <location>
        <begin position="442"/>
        <end position="549"/>
    </location>
</feature>
<evidence type="ECO:0000256" key="7">
    <source>
        <dbReference type="ARBA" id="ARBA00022837"/>
    </source>
</evidence>
<dbReference type="GO" id="GO:0005509">
    <property type="term" value="F:calcium ion binding"/>
    <property type="evidence" value="ECO:0007669"/>
    <property type="project" value="UniProtKB-UniRule"/>
</dbReference>
<evidence type="ECO:0000256" key="15">
    <source>
        <dbReference type="RuleBase" id="RU004357"/>
    </source>
</evidence>
<keyword evidence="10 17" id="KW-0472">Membrane</keyword>
<feature type="domain" description="Cadherin" evidence="18">
    <location>
        <begin position="970"/>
        <end position="1071"/>
    </location>
</feature>
<feature type="domain" description="Cadherin" evidence="18">
    <location>
        <begin position="2704"/>
        <end position="2814"/>
    </location>
</feature>
<keyword evidence="3" id="KW-0245">EGF-like domain</keyword>